<evidence type="ECO:0000313" key="2">
    <source>
        <dbReference type="EMBL" id="CAB4189260.1"/>
    </source>
</evidence>
<dbReference type="EMBL" id="LR796430">
    <property type="protein sequence ID" value="CAB4144022.1"/>
    <property type="molecule type" value="Genomic_DNA"/>
</dbReference>
<name>A0A6J5QXD0_9CAUD</name>
<dbReference type="EMBL" id="LR797138">
    <property type="protein sequence ID" value="CAB4189260.1"/>
    <property type="molecule type" value="Genomic_DNA"/>
</dbReference>
<gene>
    <name evidence="2" type="ORF">UFOVP1189_30</name>
    <name evidence="1" type="ORF">UFOVP464_15</name>
</gene>
<accession>A0A6J5QXD0</accession>
<evidence type="ECO:0000313" key="1">
    <source>
        <dbReference type="EMBL" id="CAB4144022.1"/>
    </source>
</evidence>
<reference evidence="2" key="1">
    <citation type="submission" date="2020-05" db="EMBL/GenBank/DDBJ databases">
        <authorList>
            <person name="Chiriac C."/>
            <person name="Salcher M."/>
            <person name="Ghai R."/>
            <person name="Kavagutti S V."/>
        </authorList>
    </citation>
    <scope>NUCLEOTIDE SEQUENCE</scope>
</reference>
<proteinExistence type="predicted"/>
<sequence length="107" mass="11158">MRAFSATRGTLLRRGSLVVSLSTLSGNAGPKGCQFSGVVTGKPSYWLAPGVALTLAWQVAPNQPTSSWIEADVIVREVATAPEGTRVRVDGTTVCRPHAGPKGDPNV</sequence>
<protein>
    <submittedName>
        <fullName evidence="2">Uncharacterized protein</fullName>
    </submittedName>
</protein>
<organism evidence="2">
    <name type="scientific">uncultured Caudovirales phage</name>
    <dbReference type="NCBI Taxonomy" id="2100421"/>
    <lineage>
        <taxon>Viruses</taxon>
        <taxon>Duplodnaviria</taxon>
        <taxon>Heunggongvirae</taxon>
        <taxon>Uroviricota</taxon>
        <taxon>Caudoviricetes</taxon>
        <taxon>Peduoviridae</taxon>
        <taxon>Maltschvirus</taxon>
        <taxon>Maltschvirus maltsch</taxon>
    </lineage>
</organism>